<protein>
    <submittedName>
        <fullName evidence="1">Uncharacterized protein</fullName>
    </submittedName>
</protein>
<dbReference type="EMBL" id="JAPHNI010001517">
    <property type="protein sequence ID" value="KAJ8105403.1"/>
    <property type="molecule type" value="Genomic_DNA"/>
</dbReference>
<reference evidence="1" key="1">
    <citation type="submission" date="2022-11" db="EMBL/GenBank/DDBJ databases">
        <title>Genome Sequence of Boeremia exigua.</title>
        <authorList>
            <person name="Buettner E."/>
        </authorList>
    </citation>
    <scope>NUCLEOTIDE SEQUENCE</scope>
    <source>
        <strain evidence="1">CU02</strain>
    </source>
</reference>
<sequence length="561" mass="62051">MAEALAWFQEQWEVAEEQDRYGEYWLISPSVAADVELAINGPSRAASSRPITPAEPSTPRTGAAIAGSCVRCKRHKIRCDRGNPCTNCARLKKQVVCEYKQSHRNLLPATLPPSSPALDTPEEPAPQSGNPQILQEIPQAGLLHAENMLLLSKDLFMNRSPDIPSPWPHWTAYASDQVPEPSIMRTAFNDLHDLAVSVTKRLMQTAIIQATSRLRSQRRRTKKGVMPFVKTRDVLSAIDVLGLKRNARSRWTGVARRCNLRVFDEQRTTRFKTKRREISWDQAEQILGLYDAVITPMADGADGGEPVSEPEDGQVFKSRAARHGTPMPMEQLSLSTSGADAETEDDPPESDAVSSDGAADEDPGFVQGYSTEDATKIESREPEDQKPAKQTLEQFDQQARQQEEEALCKLLGITPTVYIPPNEDELEDETDDEPLGTVVEDWRQWTDYHPAWEEYDSPIPDAKFEANQKPRATLSAARITLDSDASSTASPSPQRARTTKGEALELQPQNPRSYAAMQTSAYGTHDGPDSDASRSDDDVNADVPAQSIEDAGLADAMDWEA</sequence>
<evidence type="ECO:0000313" key="1">
    <source>
        <dbReference type="EMBL" id="KAJ8105403.1"/>
    </source>
</evidence>
<dbReference type="Proteomes" id="UP001153331">
    <property type="component" value="Unassembled WGS sequence"/>
</dbReference>
<evidence type="ECO:0000313" key="2">
    <source>
        <dbReference type="Proteomes" id="UP001153331"/>
    </source>
</evidence>
<proteinExistence type="predicted"/>
<comment type="caution">
    <text evidence="1">The sequence shown here is derived from an EMBL/GenBank/DDBJ whole genome shotgun (WGS) entry which is preliminary data.</text>
</comment>
<keyword evidence="2" id="KW-1185">Reference proteome</keyword>
<gene>
    <name evidence="1" type="ORF">OPT61_g10201</name>
</gene>
<name>A0ACC2HRN1_9PLEO</name>
<accession>A0ACC2HRN1</accession>
<organism evidence="1 2">
    <name type="scientific">Boeremia exigua</name>
    <dbReference type="NCBI Taxonomy" id="749465"/>
    <lineage>
        <taxon>Eukaryota</taxon>
        <taxon>Fungi</taxon>
        <taxon>Dikarya</taxon>
        <taxon>Ascomycota</taxon>
        <taxon>Pezizomycotina</taxon>
        <taxon>Dothideomycetes</taxon>
        <taxon>Pleosporomycetidae</taxon>
        <taxon>Pleosporales</taxon>
        <taxon>Pleosporineae</taxon>
        <taxon>Didymellaceae</taxon>
        <taxon>Boeremia</taxon>
    </lineage>
</organism>